<evidence type="ECO:0000256" key="3">
    <source>
        <dbReference type="SAM" id="MobiDB-lite"/>
    </source>
</evidence>
<evidence type="ECO:0000256" key="2">
    <source>
        <dbReference type="ARBA" id="ARBA00022490"/>
    </source>
</evidence>
<feature type="domain" description="CSD" evidence="4">
    <location>
        <begin position="5"/>
        <end position="71"/>
    </location>
</feature>
<feature type="region of interest" description="Disordered" evidence="3">
    <location>
        <begin position="55"/>
        <end position="82"/>
    </location>
</feature>
<evidence type="ECO:0000313" key="6">
    <source>
        <dbReference type="Proteomes" id="UP000324222"/>
    </source>
</evidence>
<dbReference type="InterPro" id="IPR002059">
    <property type="entry name" value="CSP_DNA-bd"/>
</dbReference>
<organism evidence="5 6">
    <name type="scientific">Portunus trituberculatus</name>
    <name type="common">Swimming crab</name>
    <name type="synonym">Neptunus trituberculatus</name>
    <dbReference type="NCBI Taxonomy" id="210409"/>
    <lineage>
        <taxon>Eukaryota</taxon>
        <taxon>Metazoa</taxon>
        <taxon>Ecdysozoa</taxon>
        <taxon>Arthropoda</taxon>
        <taxon>Crustacea</taxon>
        <taxon>Multicrustacea</taxon>
        <taxon>Malacostraca</taxon>
        <taxon>Eumalacostraca</taxon>
        <taxon>Eucarida</taxon>
        <taxon>Decapoda</taxon>
        <taxon>Pleocyemata</taxon>
        <taxon>Brachyura</taxon>
        <taxon>Eubrachyura</taxon>
        <taxon>Portunoidea</taxon>
        <taxon>Portunidae</taxon>
        <taxon>Portuninae</taxon>
        <taxon>Portunus</taxon>
    </lineage>
</organism>
<dbReference type="InterPro" id="IPR012340">
    <property type="entry name" value="NA-bd_OB-fold"/>
</dbReference>
<dbReference type="AlphaFoldDB" id="A0A5B7G3K3"/>
<comment type="subcellular location">
    <subcellularLocation>
        <location evidence="1">Cytoplasm</location>
    </subcellularLocation>
</comment>
<gene>
    <name evidence="5" type="primary">cspA_1</name>
    <name evidence="5" type="ORF">E2C01_045657</name>
</gene>
<dbReference type="CDD" id="cd04458">
    <property type="entry name" value="CSP_CDS"/>
    <property type="match status" value="1"/>
</dbReference>
<comment type="caution">
    <text evidence="5">The sequence shown here is derived from an EMBL/GenBank/DDBJ whole genome shotgun (WGS) entry which is preliminary data.</text>
</comment>
<dbReference type="InterPro" id="IPR011129">
    <property type="entry name" value="CSD"/>
</dbReference>
<dbReference type="SUPFAM" id="SSF50249">
    <property type="entry name" value="Nucleic acid-binding proteins"/>
    <property type="match status" value="1"/>
</dbReference>
<evidence type="ECO:0000256" key="1">
    <source>
        <dbReference type="ARBA" id="ARBA00004496"/>
    </source>
</evidence>
<dbReference type="SMART" id="SM00357">
    <property type="entry name" value="CSP"/>
    <property type="match status" value="1"/>
</dbReference>
<name>A0A5B7G3K3_PORTR</name>
<evidence type="ECO:0000313" key="5">
    <source>
        <dbReference type="EMBL" id="MPC51803.1"/>
    </source>
</evidence>
<dbReference type="PANTHER" id="PTHR11544">
    <property type="entry name" value="COLD SHOCK DOMAIN CONTAINING PROTEINS"/>
    <property type="match status" value="1"/>
</dbReference>
<dbReference type="Proteomes" id="UP000324222">
    <property type="component" value="Unassembled WGS sequence"/>
</dbReference>
<dbReference type="InterPro" id="IPR050181">
    <property type="entry name" value="Cold_shock_domain"/>
</dbReference>
<dbReference type="OrthoDB" id="203339at2759"/>
<accession>A0A5B7G3K3</accession>
<dbReference type="GO" id="GO:0003676">
    <property type="term" value="F:nucleic acid binding"/>
    <property type="evidence" value="ECO:0007669"/>
    <property type="project" value="InterPro"/>
</dbReference>
<keyword evidence="2" id="KW-0963">Cytoplasm</keyword>
<dbReference type="Pfam" id="PF00313">
    <property type="entry name" value="CSD"/>
    <property type="match status" value="1"/>
</dbReference>
<protein>
    <submittedName>
        <fullName evidence="5">Cold shock-like protein CspA</fullName>
    </submittedName>
</protein>
<feature type="compositionally biased region" description="Basic and acidic residues" evidence="3">
    <location>
        <begin position="62"/>
        <end position="74"/>
    </location>
</feature>
<dbReference type="InterPro" id="IPR012156">
    <property type="entry name" value="Cold_shock_CspA"/>
</dbReference>
<dbReference type="Gene3D" id="2.40.50.140">
    <property type="entry name" value="Nucleic acid-binding proteins"/>
    <property type="match status" value="1"/>
</dbReference>
<dbReference type="PRINTS" id="PR00050">
    <property type="entry name" value="COLDSHOCK"/>
</dbReference>
<dbReference type="GO" id="GO:0005737">
    <property type="term" value="C:cytoplasm"/>
    <property type="evidence" value="ECO:0007669"/>
    <property type="project" value="UniProtKB-SubCell"/>
</dbReference>
<proteinExistence type="predicted"/>
<dbReference type="PIRSF" id="PIRSF002599">
    <property type="entry name" value="Cold_shock_A"/>
    <property type="match status" value="1"/>
</dbReference>
<keyword evidence="6" id="KW-1185">Reference proteome</keyword>
<dbReference type="PROSITE" id="PS51857">
    <property type="entry name" value="CSD_2"/>
    <property type="match status" value="1"/>
</dbReference>
<evidence type="ECO:0000259" key="4">
    <source>
        <dbReference type="PROSITE" id="PS51857"/>
    </source>
</evidence>
<sequence length="82" mass="9524">MAAQQHQGTFKWYNRKSGYGFIRDSVANKDFFVHYSGLKRSFRKVLPREEDNATFTTFKGKKGPEAREVTREGNQECPPPRP</sequence>
<dbReference type="EMBL" id="VSRR010010425">
    <property type="protein sequence ID" value="MPC51803.1"/>
    <property type="molecule type" value="Genomic_DNA"/>
</dbReference>
<reference evidence="5 6" key="1">
    <citation type="submission" date="2019-05" db="EMBL/GenBank/DDBJ databases">
        <title>Another draft genome of Portunus trituberculatus and its Hox gene families provides insights of decapod evolution.</title>
        <authorList>
            <person name="Jeong J.-H."/>
            <person name="Song I."/>
            <person name="Kim S."/>
            <person name="Choi T."/>
            <person name="Kim D."/>
            <person name="Ryu S."/>
            <person name="Kim W."/>
        </authorList>
    </citation>
    <scope>NUCLEOTIDE SEQUENCE [LARGE SCALE GENOMIC DNA]</scope>
    <source>
        <tissue evidence="5">Muscle</tissue>
    </source>
</reference>